<proteinExistence type="predicted"/>
<feature type="transmembrane region" description="Helical" evidence="2">
    <location>
        <begin position="20"/>
        <end position="39"/>
    </location>
</feature>
<feature type="region of interest" description="Disordered" evidence="1">
    <location>
        <begin position="47"/>
        <end position="84"/>
    </location>
</feature>
<protein>
    <submittedName>
        <fullName evidence="3">Uncharacterized protein</fullName>
    </submittedName>
</protein>
<keyword evidence="2" id="KW-1133">Transmembrane helix</keyword>
<evidence type="ECO:0000256" key="2">
    <source>
        <dbReference type="SAM" id="Phobius"/>
    </source>
</evidence>
<evidence type="ECO:0000256" key="1">
    <source>
        <dbReference type="SAM" id="MobiDB-lite"/>
    </source>
</evidence>
<sequence>MDRRETDKEAKATKNTKNVWKWILGVGIVLMLIAFWGGFFNHDEHFSEADTPSENATMNSDTVASDTSMEVHPDTIMKSVRGTK</sequence>
<keyword evidence="4" id="KW-1185">Reference proteome</keyword>
<name>A0A1H7B3K5_9BACT</name>
<dbReference type="EMBL" id="FNXY01000012">
    <property type="protein sequence ID" value="SEJ71716.1"/>
    <property type="molecule type" value="Genomic_DNA"/>
</dbReference>
<feature type="compositionally biased region" description="Polar residues" evidence="1">
    <location>
        <begin position="50"/>
        <end position="68"/>
    </location>
</feature>
<keyword evidence="2" id="KW-0472">Membrane</keyword>
<reference evidence="3 4" key="1">
    <citation type="submission" date="2016-10" db="EMBL/GenBank/DDBJ databases">
        <authorList>
            <person name="de Groot N.N."/>
        </authorList>
    </citation>
    <scope>NUCLEOTIDE SEQUENCE [LARGE SCALE GENOMIC DNA]</scope>
    <source>
        <strain evidence="3 4">DSM 19938</strain>
    </source>
</reference>
<dbReference type="AlphaFoldDB" id="A0A1H7B3K5"/>
<evidence type="ECO:0000313" key="4">
    <source>
        <dbReference type="Proteomes" id="UP000199532"/>
    </source>
</evidence>
<dbReference type="RefSeq" id="WP_090342190.1">
    <property type="nucleotide sequence ID" value="NZ_FNXY01000012.1"/>
</dbReference>
<dbReference type="Proteomes" id="UP000199532">
    <property type="component" value="Unassembled WGS sequence"/>
</dbReference>
<gene>
    <name evidence="3" type="ORF">SAMN04487995_6082</name>
</gene>
<dbReference type="OrthoDB" id="963154at2"/>
<organism evidence="3 4">
    <name type="scientific">Dyadobacter koreensis</name>
    <dbReference type="NCBI Taxonomy" id="408657"/>
    <lineage>
        <taxon>Bacteria</taxon>
        <taxon>Pseudomonadati</taxon>
        <taxon>Bacteroidota</taxon>
        <taxon>Cytophagia</taxon>
        <taxon>Cytophagales</taxon>
        <taxon>Spirosomataceae</taxon>
        <taxon>Dyadobacter</taxon>
    </lineage>
</organism>
<keyword evidence="2" id="KW-0812">Transmembrane</keyword>
<evidence type="ECO:0000313" key="3">
    <source>
        <dbReference type="EMBL" id="SEJ71716.1"/>
    </source>
</evidence>
<accession>A0A1H7B3K5</accession>